<dbReference type="VEuPathDB" id="FungiDB:RhiirFUN_009034"/>
<protein>
    <recommendedName>
        <fullName evidence="3">HAT C-terminal dimerisation domain-containing protein</fullName>
    </recommendedName>
</protein>
<organism evidence="1 2">
    <name type="scientific">Rhizophagus irregularis (strain DAOM 181602 / DAOM 197198 / MUCL 43194)</name>
    <name type="common">Arbuscular mycorrhizal fungus</name>
    <name type="synonym">Glomus intraradices</name>
    <dbReference type="NCBI Taxonomy" id="747089"/>
    <lineage>
        <taxon>Eukaryota</taxon>
        <taxon>Fungi</taxon>
        <taxon>Fungi incertae sedis</taxon>
        <taxon>Mucoromycota</taxon>
        <taxon>Glomeromycotina</taxon>
        <taxon>Glomeromycetes</taxon>
        <taxon>Glomerales</taxon>
        <taxon>Glomeraceae</taxon>
        <taxon>Rhizophagus</taxon>
    </lineage>
</organism>
<keyword evidence="2" id="KW-1185">Reference proteome</keyword>
<dbReference type="InterPro" id="IPR012337">
    <property type="entry name" value="RNaseH-like_sf"/>
</dbReference>
<comment type="caution">
    <text evidence="1">The sequence shown here is derived from an EMBL/GenBank/DDBJ whole genome shotgun (WGS) entry which is preliminary data.</text>
</comment>
<sequence>MSSNDCSTQDYLHLPEDQVGNNFVPMRIPNNNDNSINYHVGISNSNDTVPSDTFEFYLPLPNDTIYRVTYTKLRVFEIATLLNNGGDISHIPDSYFPYHQNGQGFIHQQTHQQVQQHIHQQVHQHIHQLQQQSQTYDTISNPQVDMIPLNSQVNTNNNTYNNVIHSNEAISENTIQTHNDTKIPATSVASERFFSDAGIHITAKRSLLDPGLLGIMVFLKRNMQTMDYINVFPSDLDAESNDFVENEYECDEVINEYY</sequence>
<evidence type="ECO:0008006" key="3">
    <source>
        <dbReference type="Google" id="ProtNLM"/>
    </source>
</evidence>
<name>A0A2P4PMV0_RHIID</name>
<evidence type="ECO:0000313" key="1">
    <source>
        <dbReference type="EMBL" id="POG66721.1"/>
    </source>
</evidence>
<dbReference type="EMBL" id="AUPC02000185">
    <property type="protein sequence ID" value="POG66721.1"/>
    <property type="molecule type" value="Genomic_DNA"/>
</dbReference>
<proteinExistence type="predicted"/>
<dbReference type="AlphaFoldDB" id="A0A2P4PMV0"/>
<gene>
    <name evidence="1" type="ORF">GLOIN_2v1780251</name>
</gene>
<evidence type="ECO:0000313" key="2">
    <source>
        <dbReference type="Proteomes" id="UP000018888"/>
    </source>
</evidence>
<dbReference type="SUPFAM" id="SSF53098">
    <property type="entry name" value="Ribonuclease H-like"/>
    <property type="match status" value="1"/>
</dbReference>
<reference evidence="1 2" key="2">
    <citation type="journal article" date="2018" name="New Phytol.">
        <title>High intraspecific genome diversity in the model arbuscular mycorrhizal symbiont Rhizophagus irregularis.</title>
        <authorList>
            <person name="Chen E.C.H."/>
            <person name="Morin E."/>
            <person name="Beaudet D."/>
            <person name="Noel J."/>
            <person name="Yildirir G."/>
            <person name="Ndikumana S."/>
            <person name="Charron P."/>
            <person name="St-Onge C."/>
            <person name="Giorgi J."/>
            <person name="Kruger M."/>
            <person name="Marton T."/>
            <person name="Ropars J."/>
            <person name="Grigoriev I.V."/>
            <person name="Hainaut M."/>
            <person name="Henrissat B."/>
            <person name="Roux C."/>
            <person name="Martin F."/>
            <person name="Corradi N."/>
        </authorList>
    </citation>
    <scope>NUCLEOTIDE SEQUENCE [LARGE SCALE GENOMIC DNA]</scope>
    <source>
        <strain evidence="1 2">DAOM 197198</strain>
    </source>
</reference>
<reference evidence="1 2" key="1">
    <citation type="journal article" date="2013" name="Proc. Natl. Acad. Sci. U.S.A.">
        <title>Genome of an arbuscular mycorrhizal fungus provides insight into the oldest plant symbiosis.</title>
        <authorList>
            <person name="Tisserant E."/>
            <person name="Malbreil M."/>
            <person name="Kuo A."/>
            <person name="Kohler A."/>
            <person name="Symeonidi A."/>
            <person name="Balestrini R."/>
            <person name="Charron P."/>
            <person name="Duensing N."/>
            <person name="Frei Dit Frey N."/>
            <person name="Gianinazzi-Pearson V."/>
            <person name="Gilbert L.B."/>
            <person name="Handa Y."/>
            <person name="Herr J.R."/>
            <person name="Hijri M."/>
            <person name="Koul R."/>
            <person name="Kawaguchi M."/>
            <person name="Krajinski F."/>
            <person name="Lammers P.J."/>
            <person name="Masclaux F.G."/>
            <person name="Murat C."/>
            <person name="Morin E."/>
            <person name="Ndikumana S."/>
            <person name="Pagni M."/>
            <person name="Petitpierre D."/>
            <person name="Requena N."/>
            <person name="Rosikiewicz P."/>
            <person name="Riley R."/>
            <person name="Saito K."/>
            <person name="San Clemente H."/>
            <person name="Shapiro H."/>
            <person name="van Tuinen D."/>
            <person name="Becard G."/>
            <person name="Bonfante P."/>
            <person name="Paszkowski U."/>
            <person name="Shachar-Hill Y.Y."/>
            <person name="Tuskan G.A."/>
            <person name="Young P.W."/>
            <person name="Sanders I.R."/>
            <person name="Henrissat B."/>
            <person name="Rensing S.A."/>
            <person name="Grigoriev I.V."/>
            <person name="Corradi N."/>
            <person name="Roux C."/>
            <person name="Martin F."/>
        </authorList>
    </citation>
    <scope>NUCLEOTIDE SEQUENCE [LARGE SCALE GENOMIC DNA]</scope>
    <source>
        <strain evidence="1 2">DAOM 197198</strain>
    </source>
</reference>
<dbReference type="Proteomes" id="UP000018888">
    <property type="component" value="Unassembled WGS sequence"/>
</dbReference>
<accession>A0A2P4PMV0</accession>